<protein>
    <submittedName>
        <fullName evidence="1">Uncharacterized protein</fullName>
    </submittedName>
</protein>
<evidence type="ECO:0000313" key="2">
    <source>
        <dbReference type="Proteomes" id="UP001169217"/>
    </source>
</evidence>
<gene>
    <name evidence="1" type="ORF">CLIM01_03479</name>
</gene>
<name>A0ABQ9Q5T6_9PEZI</name>
<dbReference type="EMBL" id="JARUPT010000074">
    <property type="protein sequence ID" value="KAK0379174.1"/>
    <property type="molecule type" value="Genomic_DNA"/>
</dbReference>
<proteinExistence type="predicted"/>
<evidence type="ECO:0000313" key="1">
    <source>
        <dbReference type="EMBL" id="KAK0379174.1"/>
    </source>
</evidence>
<accession>A0ABQ9Q5T6</accession>
<comment type="caution">
    <text evidence="1">The sequence shown here is derived from an EMBL/GenBank/DDBJ whole genome shotgun (WGS) entry which is preliminary data.</text>
</comment>
<dbReference type="Proteomes" id="UP001169217">
    <property type="component" value="Unassembled WGS sequence"/>
</dbReference>
<sequence length="88" mass="9917">MVRIVMEDFSAWTGEHEYSLLYHNFLHKKPLSSTDVNQLKCPNVIQVTVIFRGLKNKRKDGPPSGMAVRQEDQARSAGIVLIDSGMSE</sequence>
<reference evidence="1" key="1">
    <citation type="submission" date="2023-04" db="EMBL/GenBank/DDBJ databases">
        <title>Colletotrichum limetticola genome sequence.</title>
        <authorList>
            <person name="Baroncelli R."/>
        </authorList>
    </citation>
    <scope>NUCLEOTIDE SEQUENCE</scope>
    <source>
        <strain evidence="1">KLA-Anderson</strain>
    </source>
</reference>
<organism evidence="1 2">
    <name type="scientific">Colletotrichum limetticola</name>
    <dbReference type="NCBI Taxonomy" id="1209924"/>
    <lineage>
        <taxon>Eukaryota</taxon>
        <taxon>Fungi</taxon>
        <taxon>Dikarya</taxon>
        <taxon>Ascomycota</taxon>
        <taxon>Pezizomycotina</taxon>
        <taxon>Sordariomycetes</taxon>
        <taxon>Hypocreomycetidae</taxon>
        <taxon>Glomerellales</taxon>
        <taxon>Glomerellaceae</taxon>
        <taxon>Colletotrichum</taxon>
        <taxon>Colletotrichum acutatum species complex</taxon>
    </lineage>
</organism>
<keyword evidence="2" id="KW-1185">Reference proteome</keyword>